<evidence type="ECO:0000256" key="7">
    <source>
        <dbReference type="ARBA" id="ARBA00024701"/>
    </source>
</evidence>
<evidence type="ECO:0000259" key="8">
    <source>
        <dbReference type="PROSITE" id="PS00622"/>
    </source>
</evidence>
<dbReference type="PIRSF" id="PIRSF002939">
    <property type="entry name" value="RNA_polymerase_sigma-H_factor"/>
    <property type="match status" value="1"/>
</dbReference>
<dbReference type="InterPro" id="IPR016032">
    <property type="entry name" value="Sig_transdc_resp-reg_C-effctor"/>
</dbReference>
<keyword evidence="6" id="KW-0804">Transcription</keyword>
<evidence type="ECO:0000313" key="9">
    <source>
        <dbReference type="EMBL" id="MPM49085.1"/>
    </source>
</evidence>
<dbReference type="AlphaFoldDB" id="A0A645A7B9"/>
<comment type="function">
    <text evidence="7">Sigma factors are initiation factors that promote the attachment of RNA polymerase to specific initiation sites and are then released. Sigma-S contributes to the protection against external stress, thus playing a role in cellular fitness and survival.</text>
</comment>
<dbReference type="PANTHER" id="PTHR30385:SF1">
    <property type="entry name" value="RNA POLYMERASE SIGMA-H FACTOR"/>
    <property type="match status" value="1"/>
</dbReference>
<evidence type="ECO:0000256" key="4">
    <source>
        <dbReference type="ARBA" id="ARBA00023082"/>
    </source>
</evidence>
<dbReference type="EMBL" id="VSSQ01012375">
    <property type="protein sequence ID" value="MPM49085.1"/>
    <property type="molecule type" value="Genomic_DNA"/>
</dbReference>
<proteinExistence type="inferred from homology"/>
<organism evidence="9">
    <name type="scientific">bioreactor metagenome</name>
    <dbReference type="NCBI Taxonomy" id="1076179"/>
    <lineage>
        <taxon>unclassified sequences</taxon>
        <taxon>metagenomes</taxon>
        <taxon>ecological metagenomes</taxon>
    </lineage>
</organism>
<dbReference type="NCBIfam" id="TIGR02937">
    <property type="entry name" value="sigma70-ECF"/>
    <property type="match status" value="1"/>
</dbReference>
<evidence type="ECO:0000256" key="6">
    <source>
        <dbReference type="ARBA" id="ARBA00023163"/>
    </source>
</evidence>
<dbReference type="InterPro" id="IPR036388">
    <property type="entry name" value="WH-like_DNA-bd_sf"/>
</dbReference>
<dbReference type="PROSITE" id="PS00622">
    <property type="entry name" value="HTH_LUXR_1"/>
    <property type="match status" value="1"/>
</dbReference>
<gene>
    <name evidence="9" type="primary">sigH_15</name>
    <name evidence="9" type="ORF">SDC9_95813</name>
</gene>
<dbReference type="SUPFAM" id="SSF46894">
    <property type="entry name" value="C-terminal effector domain of the bipartite response regulators"/>
    <property type="match status" value="1"/>
</dbReference>
<dbReference type="Gene3D" id="1.10.10.10">
    <property type="entry name" value="Winged helix-like DNA-binding domain superfamily/Winged helix DNA-binding domain"/>
    <property type="match status" value="1"/>
</dbReference>
<dbReference type="GO" id="GO:0016987">
    <property type="term" value="F:sigma factor activity"/>
    <property type="evidence" value="ECO:0007669"/>
    <property type="project" value="UniProtKB-KW"/>
</dbReference>
<name>A0A645A7B9_9ZZZZ</name>
<keyword evidence="4" id="KW-0731">Sigma factor</keyword>
<evidence type="ECO:0000256" key="5">
    <source>
        <dbReference type="ARBA" id="ARBA00023125"/>
    </source>
</evidence>
<feature type="domain" description="HTH luxR-type" evidence="8">
    <location>
        <begin position="171"/>
        <end position="198"/>
    </location>
</feature>
<dbReference type="InterPro" id="IPR013325">
    <property type="entry name" value="RNA_pol_sigma_r2"/>
</dbReference>
<comment type="similarity">
    <text evidence="1">Belongs to the sigma-70 factor family.</text>
</comment>
<dbReference type="Pfam" id="PF04542">
    <property type="entry name" value="Sigma70_r2"/>
    <property type="match status" value="1"/>
</dbReference>
<evidence type="ECO:0000256" key="2">
    <source>
        <dbReference type="ARBA" id="ARBA00021245"/>
    </source>
</evidence>
<sequence length="211" mass="23713">MEIIASHHDRQPDEALCALSAAGDSVAEETLVMRYTRLVRVCARPYFLVGGDSEDLSQEGMVGLLTAIRMFSPEKQTTFRTFAETCIRNRLISAIKMASRDKHTPLNSCISFETSLFDGKTDRYSFGASDLCIKNPEDVFIHWEAQQERIDVLKSQLSGFEAHILGLYLTGLSYFEIAREVGRPPKSVDNAVQRIRRKVAQLIQSGEFSES</sequence>
<dbReference type="InterPro" id="IPR016371">
    <property type="entry name" value="RNA_pol_sigma-H_factor"/>
</dbReference>
<comment type="caution">
    <text evidence="9">The sequence shown here is derived from an EMBL/GenBank/DDBJ whole genome shotgun (WGS) entry which is preliminary data.</text>
</comment>
<accession>A0A645A7B9</accession>
<protein>
    <recommendedName>
        <fullName evidence="2">RNA polymerase sigma factor SigS</fullName>
    </recommendedName>
</protein>
<evidence type="ECO:0000256" key="1">
    <source>
        <dbReference type="ARBA" id="ARBA00007788"/>
    </source>
</evidence>
<reference evidence="9" key="1">
    <citation type="submission" date="2019-08" db="EMBL/GenBank/DDBJ databases">
        <authorList>
            <person name="Kucharzyk K."/>
            <person name="Murdoch R.W."/>
            <person name="Higgins S."/>
            <person name="Loffler F."/>
        </authorList>
    </citation>
    <scope>NUCLEOTIDE SEQUENCE</scope>
</reference>
<dbReference type="InterPro" id="IPR007627">
    <property type="entry name" value="RNA_pol_sigma70_r2"/>
</dbReference>
<keyword evidence="3" id="KW-0805">Transcription regulation</keyword>
<evidence type="ECO:0000256" key="3">
    <source>
        <dbReference type="ARBA" id="ARBA00023015"/>
    </source>
</evidence>
<dbReference type="Gene3D" id="1.20.120.1810">
    <property type="match status" value="1"/>
</dbReference>
<dbReference type="PANTHER" id="PTHR30385">
    <property type="entry name" value="SIGMA FACTOR F FLAGELLAR"/>
    <property type="match status" value="1"/>
</dbReference>
<keyword evidence="5" id="KW-0238">DNA-binding</keyword>
<dbReference type="InterPro" id="IPR000792">
    <property type="entry name" value="Tscrpt_reg_LuxR_C"/>
</dbReference>
<dbReference type="GO" id="GO:0006352">
    <property type="term" value="P:DNA-templated transcription initiation"/>
    <property type="evidence" value="ECO:0007669"/>
    <property type="project" value="InterPro"/>
</dbReference>
<dbReference type="InterPro" id="IPR014284">
    <property type="entry name" value="RNA_pol_sigma-70_dom"/>
</dbReference>
<dbReference type="SUPFAM" id="SSF88946">
    <property type="entry name" value="Sigma2 domain of RNA polymerase sigma factors"/>
    <property type="match status" value="1"/>
</dbReference>
<dbReference type="GO" id="GO:0003677">
    <property type="term" value="F:DNA binding"/>
    <property type="evidence" value="ECO:0007669"/>
    <property type="project" value="UniProtKB-KW"/>
</dbReference>